<name>A0A174NIX5_9FIRM</name>
<evidence type="ECO:0000256" key="1">
    <source>
        <dbReference type="ARBA" id="ARBA00004429"/>
    </source>
</evidence>
<dbReference type="AlphaFoldDB" id="A0A174NIX5"/>
<dbReference type="EMBL" id="CZBE01000005">
    <property type="protein sequence ID" value="CUP48523.1"/>
    <property type="molecule type" value="Genomic_DNA"/>
</dbReference>
<evidence type="ECO:0000256" key="2">
    <source>
        <dbReference type="ARBA" id="ARBA00022475"/>
    </source>
</evidence>
<gene>
    <name evidence="9" type="primary">siaT_3</name>
    <name evidence="9" type="ORF">ERS852551_00943</name>
</gene>
<dbReference type="PIRSF" id="PIRSF006066">
    <property type="entry name" value="HI0050"/>
    <property type="match status" value="1"/>
</dbReference>
<dbReference type="GO" id="GO:0005886">
    <property type="term" value="C:plasma membrane"/>
    <property type="evidence" value="ECO:0007669"/>
    <property type="project" value="UniProtKB-SubCell"/>
</dbReference>
<feature type="transmembrane region" description="Helical" evidence="7">
    <location>
        <begin position="353"/>
        <end position="377"/>
    </location>
</feature>
<evidence type="ECO:0000256" key="5">
    <source>
        <dbReference type="ARBA" id="ARBA00022989"/>
    </source>
</evidence>
<proteinExistence type="predicted"/>
<dbReference type="RefSeq" id="WP_055244383.1">
    <property type="nucleotide sequence ID" value="NZ_CABIWA010000007.1"/>
</dbReference>
<feature type="domain" description="TRAP C4-dicarboxylate transport system permease DctM subunit" evidence="8">
    <location>
        <begin position="6"/>
        <end position="413"/>
    </location>
</feature>
<comment type="subcellular location">
    <subcellularLocation>
        <location evidence="1">Cell inner membrane</location>
        <topology evidence="1">Multi-pass membrane protein</topology>
    </subcellularLocation>
</comment>
<feature type="transmembrane region" description="Helical" evidence="7">
    <location>
        <begin position="397"/>
        <end position="418"/>
    </location>
</feature>
<evidence type="ECO:0000256" key="6">
    <source>
        <dbReference type="ARBA" id="ARBA00023136"/>
    </source>
</evidence>
<evidence type="ECO:0000256" key="3">
    <source>
        <dbReference type="ARBA" id="ARBA00022519"/>
    </source>
</evidence>
<feature type="transmembrane region" description="Helical" evidence="7">
    <location>
        <begin position="240"/>
        <end position="259"/>
    </location>
</feature>
<feature type="transmembrane region" description="Helical" evidence="7">
    <location>
        <begin position="216"/>
        <end position="234"/>
    </location>
</feature>
<dbReference type="GO" id="GO:0022857">
    <property type="term" value="F:transmembrane transporter activity"/>
    <property type="evidence" value="ECO:0007669"/>
    <property type="project" value="TreeGrafter"/>
</dbReference>
<dbReference type="PANTHER" id="PTHR33362">
    <property type="entry name" value="SIALIC ACID TRAP TRANSPORTER PERMEASE PROTEIN SIAT-RELATED"/>
    <property type="match status" value="1"/>
</dbReference>
<organism evidence="9 10">
    <name type="scientific">Anaerotruncus colihominis</name>
    <dbReference type="NCBI Taxonomy" id="169435"/>
    <lineage>
        <taxon>Bacteria</taxon>
        <taxon>Bacillati</taxon>
        <taxon>Bacillota</taxon>
        <taxon>Clostridia</taxon>
        <taxon>Eubacteriales</taxon>
        <taxon>Oscillospiraceae</taxon>
        <taxon>Anaerotruncus</taxon>
    </lineage>
</organism>
<dbReference type="OrthoDB" id="9777699at2"/>
<evidence type="ECO:0000259" key="8">
    <source>
        <dbReference type="Pfam" id="PF06808"/>
    </source>
</evidence>
<dbReference type="InterPro" id="IPR010656">
    <property type="entry name" value="DctM"/>
</dbReference>
<feature type="transmembrane region" description="Helical" evidence="7">
    <location>
        <begin position="169"/>
        <end position="192"/>
    </location>
</feature>
<feature type="transmembrane region" description="Helical" evidence="7">
    <location>
        <begin position="311"/>
        <end position="341"/>
    </location>
</feature>
<evidence type="ECO:0000256" key="7">
    <source>
        <dbReference type="SAM" id="Phobius"/>
    </source>
</evidence>
<feature type="transmembrane region" description="Helical" evidence="7">
    <location>
        <begin position="271"/>
        <end position="291"/>
    </location>
</feature>
<keyword evidence="2" id="KW-1003">Cell membrane</keyword>
<accession>A0A174NIX5</accession>
<dbReference type="NCBIfam" id="TIGR00786">
    <property type="entry name" value="dctM"/>
    <property type="match status" value="1"/>
</dbReference>
<keyword evidence="6 7" id="KW-0472">Membrane</keyword>
<keyword evidence="5 7" id="KW-1133">Transmembrane helix</keyword>
<evidence type="ECO:0000313" key="9">
    <source>
        <dbReference type="EMBL" id="CUP48523.1"/>
    </source>
</evidence>
<evidence type="ECO:0000313" key="10">
    <source>
        <dbReference type="Proteomes" id="UP000095765"/>
    </source>
</evidence>
<sequence length="424" mass="45092">MAILMFGIMILLIFTGAPVFVAMGAGCASFIMTQDSISLVGIANNLFRGVNSFTLMAVPFYLLTGELMNSGGTTRRIMDLAQAAVGQFRGGLAHVNILSSTVMAGMSGSASADAATTSVILIPEMVEKGYPKPFSAAVTACSAVIGPVIPPSINMLIFASVASVSVGKMFVAGILPGIVICIYEMIVTWFIAKRRNYGVVTKFSWKQFLHALKRGFLPLLTPVIIMGGILFGWYTPTEAAVAAALYAGILGFIYHEITWKDIPGIILRTTSLTATTMIIVAASNVMGWVAALDSVPQKLLSFFLAATSSKAVVIAILILFYLAIGLVMDGVAITLLTVPIVMPLINSYGIDPIYFGVVMVVALMIGQITPPVGMVMYITTSITKVGLGSFMREAMPYLFALFGALITMALLPNAVVWLPNLLIR</sequence>
<feature type="transmembrane region" description="Helical" evidence="7">
    <location>
        <begin position="134"/>
        <end position="157"/>
    </location>
</feature>
<keyword evidence="4 7" id="KW-0812">Transmembrane</keyword>
<evidence type="ECO:0000256" key="4">
    <source>
        <dbReference type="ARBA" id="ARBA00022692"/>
    </source>
</evidence>
<feature type="transmembrane region" description="Helical" evidence="7">
    <location>
        <begin position="6"/>
        <end position="33"/>
    </location>
</feature>
<feature type="transmembrane region" description="Helical" evidence="7">
    <location>
        <begin position="45"/>
        <end position="63"/>
    </location>
</feature>
<keyword evidence="3" id="KW-0997">Cell inner membrane</keyword>
<reference evidence="9 10" key="1">
    <citation type="submission" date="2015-09" db="EMBL/GenBank/DDBJ databases">
        <authorList>
            <consortium name="Pathogen Informatics"/>
        </authorList>
    </citation>
    <scope>NUCLEOTIDE SEQUENCE [LARGE SCALE GENOMIC DNA]</scope>
    <source>
        <strain evidence="9 10">2789STDY5834939</strain>
    </source>
</reference>
<protein>
    <submittedName>
        <fullName evidence="9">Neu5Ac permease</fullName>
    </submittedName>
</protein>
<dbReference type="InterPro" id="IPR004681">
    <property type="entry name" value="TRAP_DctM"/>
</dbReference>
<dbReference type="Proteomes" id="UP000095765">
    <property type="component" value="Unassembled WGS sequence"/>
</dbReference>
<dbReference type="Pfam" id="PF06808">
    <property type="entry name" value="DctM"/>
    <property type="match status" value="1"/>
</dbReference>